<reference evidence="1 2" key="1">
    <citation type="submission" date="2020-08" db="EMBL/GenBank/DDBJ databases">
        <title>Genomic Encyclopedia of Type Strains, Phase III (KMG-III): the genomes of soil and plant-associated and newly described type strains.</title>
        <authorList>
            <person name="Whitman W."/>
        </authorList>
    </citation>
    <scope>NUCLEOTIDE SEQUENCE [LARGE SCALE GENOMIC DNA]</scope>
    <source>
        <strain evidence="1 2">CECT 7247</strain>
    </source>
</reference>
<proteinExistence type="predicted"/>
<dbReference type="Proteomes" id="UP000574369">
    <property type="component" value="Unassembled WGS sequence"/>
</dbReference>
<gene>
    <name evidence="1" type="ORF">FHS28_001234</name>
</gene>
<name>A0ABR6GP81_9BURK</name>
<protein>
    <recommendedName>
        <fullName evidence="3">WD40 repeat domain-containing protein</fullName>
    </recommendedName>
</protein>
<sequence>MKGHAISLALGSIEGLKLLSLTHSADVHGSSNALRRFTWRGAAILDACSVEATADTLVVLTAEGALWQVDLAAVSSTQLCSLELPALPVDERQGVFGVPQHRLYASHDGAYVAVVSDLGTQGQVINTRTGQRTLLLNGGDYHPDTVPFSACFVRWNERDLLVHRTAWNRLDVSDPATGVCLTDRQIEPRNADGDWPPHHLDYFHGALFPSPSGGRLLDDGWVWQPLSIPRIWSVNAWLSSNPWESEDGTSVIDVCQRDMWTIPVCWINDDRLAFWGTLDWDDEEGESARKGQGVQLVQLMDTTAQHEGWWPMPEIGDVTAVFSDGRHLHLAAKSGTTVWCLSTREQVAVHPNFTARLFDRTRRVLIAFDGDSIEALSVAHL</sequence>
<dbReference type="EMBL" id="JACHXO010000001">
    <property type="protein sequence ID" value="MBB3193869.1"/>
    <property type="molecule type" value="Genomic_DNA"/>
</dbReference>
<organism evidence="1 2">
    <name type="scientific">Roseateles terrae</name>
    <dbReference type="NCBI Taxonomy" id="431060"/>
    <lineage>
        <taxon>Bacteria</taxon>
        <taxon>Pseudomonadati</taxon>
        <taxon>Pseudomonadota</taxon>
        <taxon>Betaproteobacteria</taxon>
        <taxon>Burkholderiales</taxon>
        <taxon>Sphaerotilaceae</taxon>
        <taxon>Roseateles</taxon>
    </lineage>
</organism>
<evidence type="ECO:0008006" key="3">
    <source>
        <dbReference type="Google" id="ProtNLM"/>
    </source>
</evidence>
<accession>A0ABR6GP81</accession>
<dbReference type="RefSeq" id="WP_184294242.1">
    <property type="nucleotide sequence ID" value="NZ_JACHXO010000001.1"/>
</dbReference>
<keyword evidence="2" id="KW-1185">Reference proteome</keyword>
<evidence type="ECO:0000313" key="1">
    <source>
        <dbReference type="EMBL" id="MBB3193869.1"/>
    </source>
</evidence>
<evidence type="ECO:0000313" key="2">
    <source>
        <dbReference type="Proteomes" id="UP000574369"/>
    </source>
</evidence>
<comment type="caution">
    <text evidence="1">The sequence shown here is derived from an EMBL/GenBank/DDBJ whole genome shotgun (WGS) entry which is preliminary data.</text>
</comment>